<keyword evidence="3" id="KW-0456">Lyase</keyword>
<dbReference type="Pfam" id="PF02621">
    <property type="entry name" value="VitK2_biosynth"/>
    <property type="match status" value="1"/>
</dbReference>
<dbReference type="SUPFAM" id="SSF53850">
    <property type="entry name" value="Periplasmic binding protein-like II"/>
    <property type="match status" value="1"/>
</dbReference>
<dbReference type="EMBL" id="DQZW01000206">
    <property type="protein sequence ID" value="HDL90121.1"/>
    <property type="molecule type" value="Genomic_DNA"/>
</dbReference>
<dbReference type="Gene3D" id="3.40.190.10">
    <property type="entry name" value="Periplasmic binding protein-like II"/>
    <property type="match status" value="1"/>
</dbReference>
<dbReference type="InterPro" id="IPR003773">
    <property type="entry name" value="Menaquinone_biosynth"/>
</dbReference>
<feature type="non-terminal residue" evidence="4">
    <location>
        <position position="1"/>
    </location>
</feature>
<evidence type="ECO:0000313" key="4">
    <source>
        <dbReference type="EMBL" id="HDL90121.1"/>
    </source>
</evidence>
<dbReference type="InterPro" id="IPR030869">
    <property type="entry name" value="MqnD"/>
</dbReference>
<evidence type="ECO:0000256" key="1">
    <source>
        <dbReference type="ARBA" id="ARBA00004863"/>
    </source>
</evidence>
<evidence type="ECO:0000256" key="3">
    <source>
        <dbReference type="ARBA" id="ARBA00023239"/>
    </source>
</evidence>
<protein>
    <submittedName>
        <fullName evidence="4">1,4-dihydroxy-6-naphthoate synthase</fullName>
    </submittedName>
</protein>
<keyword evidence="2" id="KW-0474">Menaquinone biosynthesis</keyword>
<dbReference type="Proteomes" id="UP000886355">
    <property type="component" value="Unassembled WGS sequence"/>
</dbReference>
<reference evidence="4" key="1">
    <citation type="journal article" date="2020" name="mSystems">
        <title>Genome- and Community-Level Interaction Insights into Carbon Utilization and Element Cycling Functions of Hydrothermarchaeota in Hydrothermal Sediment.</title>
        <authorList>
            <person name="Zhou Z."/>
            <person name="Liu Y."/>
            <person name="Xu W."/>
            <person name="Pan J."/>
            <person name="Luo Z.H."/>
            <person name="Li M."/>
        </authorList>
    </citation>
    <scope>NUCLEOTIDE SEQUENCE [LARGE SCALE GENOMIC DNA]</scope>
    <source>
        <strain evidence="4">HyVt-19</strain>
    </source>
</reference>
<dbReference type="GO" id="GO:0016829">
    <property type="term" value="F:lyase activity"/>
    <property type="evidence" value="ECO:0007669"/>
    <property type="project" value="UniProtKB-KW"/>
</dbReference>
<dbReference type="PANTHER" id="PTHR37167:SF1">
    <property type="entry name" value="1,4-DIHYDROXY-6-NAPHTOATE SYNTHASE"/>
    <property type="match status" value="1"/>
</dbReference>
<proteinExistence type="predicted"/>
<dbReference type="AlphaFoldDB" id="A0A7C1B1N2"/>
<organism evidence="4">
    <name type="scientific">Thermodesulforhabdus norvegica</name>
    <dbReference type="NCBI Taxonomy" id="39841"/>
    <lineage>
        <taxon>Bacteria</taxon>
        <taxon>Pseudomonadati</taxon>
        <taxon>Thermodesulfobacteriota</taxon>
        <taxon>Syntrophobacteria</taxon>
        <taxon>Syntrophobacterales</taxon>
        <taxon>Thermodesulforhabdaceae</taxon>
        <taxon>Thermodesulforhabdus</taxon>
    </lineage>
</organism>
<gene>
    <name evidence="4" type="ORF">ENG14_04385</name>
</gene>
<dbReference type="UniPathway" id="UPA00079"/>
<sequence>YGQYGLAMVKDLGKYWEETTGLPLPLGVIAVKRSFAPEIAPLFENSIRASIDFARRCPDEVKPFIKNHAQEMDDLIIDKHIEAFVTPFTVDLGAEGKEAIKHLIFSACRCFNIEPPNIPIFWDE</sequence>
<dbReference type="PANTHER" id="PTHR37167">
    <property type="entry name" value="1,4-DIHYDROXY-6-NAPHTOATE SYNTHASE"/>
    <property type="match status" value="1"/>
</dbReference>
<dbReference type="GO" id="GO:0009234">
    <property type="term" value="P:menaquinone biosynthetic process"/>
    <property type="evidence" value="ECO:0007669"/>
    <property type="project" value="UniProtKB-UniPathway"/>
</dbReference>
<name>A0A7C1B1N2_9BACT</name>
<comment type="caution">
    <text evidence="4">The sequence shown here is derived from an EMBL/GenBank/DDBJ whole genome shotgun (WGS) entry which is preliminary data.</text>
</comment>
<evidence type="ECO:0000256" key="2">
    <source>
        <dbReference type="ARBA" id="ARBA00022428"/>
    </source>
</evidence>
<accession>A0A7C1B1N2</accession>
<comment type="pathway">
    <text evidence="1">Quinol/quinone metabolism; menaquinone biosynthesis.</text>
</comment>